<feature type="non-terminal residue" evidence="2">
    <location>
        <position position="1"/>
    </location>
</feature>
<dbReference type="AlphaFoldDB" id="A0A382JHF3"/>
<proteinExistence type="predicted"/>
<accession>A0A382JHF3</accession>
<feature type="compositionally biased region" description="Low complexity" evidence="1">
    <location>
        <begin position="40"/>
        <end position="58"/>
    </location>
</feature>
<dbReference type="EMBL" id="UINC01073597">
    <property type="protein sequence ID" value="SVC10111.1"/>
    <property type="molecule type" value="Genomic_DNA"/>
</dbReference>
<feature type="region of interest" description="Disordered" evidence="1">
    <location>
        <begin position="35"/>
        <end position="60"/>
    </location>
</feature>
<gene>
    <name evidence="2" type="ORF">METZ01_LOCUS262965</name>
</gene>
<sequence length="81" mass="9158">AIMAPIRLRLSARCGRPLMSTALPQRSSLAAFGRWRTSARHSPPARTSSRSPRNSSVRWYGTRRPMRSLNSFWTTSKHGCD</sequence>
<feature type="non-terminal residue" evidence="2">
    <location>
        <position position="81"/>
    </location>
</feature>
<reference evidence="2" key="1">
    <citation type="submission" date="2018-05" db="EMBL/GenBank/DDBJ databases">
        <authorList>
            <person name="Lanie J.A."/>
            <person name="Ng W.-L."/>
            <person name="Kazmierczak K.M."/>
            <person name="Andrzejewski T.M."/>
            <person name="Davidsen T.M."/>
            <person name="Wayne K.J."/>
            <person name="Tettelin H."/>
            <person name="Glass J.I."/>
            <person name="Rusch D."/>
            <person name="Podicherti R."/>
            <person name="Tsui H.-C.T."/>
            <person name="Winkler M.E."/>
        </authorList>
    </citation>
    <scope>NUCLEOTIDE SEQUENCE</scope>
</reference>
<evidence type="ECO:0000256" key="1">
    <source>
        <dbReference type="SAM" id="MobiDB-lite"/>
    </source>
</evidence>
<protein>
    <submittedName>
        <fullName evidence="2">Uncharacterized protein</fullName>
    </submittedName>
</protein>
<evidence type="ECO:0000313" key="2">
    <source>
        <dbReference type="EMBL" id="SVC10111.1"/>
    </source>
</evidence>
<organism evidence="2">
    <name type="scientific">marine metagenome</name>
    <dbReference type="NCBI Taxonomy" id="408172"/>
    <lineage>
        <taxon>unclassified sequences</taxon>
        <taxon>metagenomes</taxon>
        <taxon>ecological metagenomes</taxon>
    </lineage>
</organism>
<name>A0A382JHF3_9ZZZZ</name>